<protein>
    <submittedName>
        <fullName evidence="2">Uncharacterized protein</fullName>
    </submittedName>
</protein>
<evidence type="ECO:0000313" key="2">
    <source>
        <dbReference type="EMBL" id="TNN88744.1"/>
    </source>
</evidence>
<evidence type="ECO:0000313" key="3">
    <source>
        <dbReference type="Proteomes" id="UP000314294"/>
    </source>
</evidence>
<dbReference type="Proteomes" id="UP000314294">
    <property type="component" value="Unassembled WGS sequence"/>
</dbReference>
<gene>
    <name evidence="2" type="ORF">EYF80_001076</name>
</gene>
<organism evidence="2 3">
    <name type="scientific">Liparis tanakae</name>
    <name type="common">Tanaka's snailfish</name>
    <dbReference type="NCBI Taxonomy" id="230148"/>
    <lineage>
        <taxon>Eukaryota</taxon>
        <taxon>Metazoa</taxon>
        <taxon>Chordata</taxon>
        <taxon>Craniata</taxon>
        <taxon>Vertebrata</taxon>
        <taxon>Euteleostomi</taxon>
        <taxon>Actinopterygii</taxon>
        <taxon>Neopterygii</taxon>
        <taxon>Teleostei</taxon>
        <taxon>Neoteleostei</taxon>
        <taxon>Acanthomorphata</taxon>
        <taxon>Eupercaria</taxon>
        <taxon>Perciformes</taxon>
        <taxon>Cottioidei</taxon>
        <taxon>Cottales</taxon>
        <taxon>Liparidae</taxon>
        <taxon>Liparis</taxon>
    </lineage>
</organism>
<dbReference type="EMBL" id="SRLO01000004">
    <property type="protein sequence ID" value="TNN88744.1"/>
    <property type="molecule type" value="Genomic_DNA"/>
</dbReference>
<evidence type="ECO:0000256" key="1">
    <source>
        <dbReference type="SAM" id="MobiDB-lite"/>
    </source>
</evidence>
<name>A0A4Z2JG23_9TELE</name>
<dbReference type="AlphaFoldDB" id="A0A4Z2JG23"/>
<sequence length="106" mass="11649">MQSKKLKRNTEPFSITTVPGSVGVNRGKASSLKLQFSKLHHITKRILKRCIYGPLSHWNSPLGPIVTGSSILSSWAVGMDIGMRRTTPKLVPTHRHGVGRASPLRP</sequence>
<comment type="caution">
    <text evidence="2">The sequence shown here is derived from an EMBL/GenBank/DDBJ whole genome shotgun (WGS) entry which is preliminary data.</text>
</comment>
<proteinExistence type="predicted"/>
<accession>A0A4Z2JG23</accession>
<keyword evidence="3" id="KW-1185">Reference proteome</keyword>
<feature type="region of interest" description="Disordered" evidence="1">
    <location>
        <begin position="86"/>
        <end position="106"/>
    </location>
</feature>
<reference evidence="2 3" key="1">
    <citation type="submission" date="2019-03" db="EMBL/GenBank/DDBJ databases">
        <title>First draft genome of Liparis tanakae, snailfish: a comprehensive survey of snailfish specific genes.</title>
        <authorList>
            <person name="Kim W."/>
            <person name="Song I."/>
            <person name="Jeong J.-H."/>
            <person name="Kim D."/>
            <person name="Kim S."/>
            <person name="Ryu S."/>
            <person name="Song J.Y."/>
            <person name="Lee S.K."/>
        </authorList>
    </citation>
    <scope>NUCLEOTIDE SEQUENCE [LARGE SCALE GENOMIC DNA]</scope>
    <source>
        <tissue evidence="2">Muscle</tissue>
    </source>
</reference>